<feature type="compositionally biased region" description="Acidic residues" evidence="1">
    <location>
        <begin position="36"/>
        <end position="52"/>
    </location>
</feature>
<dbReference type="InterPro" id="IPR021314">
    <property type="entry name" value="DUF2911"/>
</dbReference>
<comment type="caution">
    <text evidence="3">The sequence shown here is derived from an EMBL/GenBank/DDBJ whole genome shotgun (WGS) entry which is preliminary data.</text>
</comment>
<feature type="signal peptide" evidence="2">
    <location>
        <begin position="1"/>
        <end position="22"/>
    </location>
</feature>
<name>A0ABT8KLW8_9BACT</name>
<sequence>MKKTLMLSLSLLMFLSLTIVSCNQTSKQETSTADSEATEAETETTETSEEPESESKAVASPRKQASGEIDGVAVNVDYGSPSVKGREIWGGLEAYGKVWRAGANETTAIEFDKDVTINGNALAAGKYAFFIIPNENEDWVAIFNEEWSREEHEAWGAYNYKEDKDVLRVNVKPEWSDEVQEALEYNVANGTINFAWEKARITLEVKAG</sequence>
<evidence type="ECO:0000313" key="4">
    <source>
        <dbReference type="Proteomes" id="UP001172082"/>
    </source>
</evidence>
<dbReference type="Proteomes" id="UP001172082">
    <property type="component" value="Unassembled WGS sequence"/>
</dbReference>
<evidence type="ECO:0000256" key="2">
    <source>
        <dbReference type="SAM" id="SignalP"/>
    </source>
</evidence>
<keyword evidence="4" id="KW-1185">Reference proteome</keyword>
<reference evidence="3" key="1">
    <citation type="submission" date="2023-06" db="EMBL/GenBank/DDBJ databases">
        <title>Genomic of Parafulvivirga corallium.</title>
        <authorList>
            <person name="Wang G."/>
        </authorList>
    </citation>
    <scope>NUCLEOTIDE SEQUENCE</scope>
    <source>
        <strain evidence="3">BMA10</strain>
    </source>
</reference>
<organism evidence="3 4">
    <name type="scientific">Splendidivirga corallicola</name>
    <dbReference type="NCBI Taxonomy" id="3051826"/>
    <lineage>
        <taxon>Bacteria</taxon>
        <taxon>Pseudomonadati</taxon>
        <taxon>Bacteroidota</taxon>
        <taxon>Cytophagia</taxon>
        <taxon>Cytophagales</taxon>
        <taxon>Splendidivirgaceae</taxon>
        <taxon>Splendidivirga</taxon>
    </lineage>
</organism>
<dbReference type="EMBL" id="JAUJEA010000002">
    <property type="protein sequence ID" value="MDN5201017.1"/>
    <property type="molecule type" value="Genomic_DNA"/>
</dbReference>
<feature type="region of interest" description="Disordered" evidence="1">
    <location>
        <begin position="25"/>
        <end position="64"/>
    </location>
</feature>
<feature type="chain" id="PRO_5045487347" evidence="2">
    <location>
        <begin position="23"/>
        <end position="208"/>
    </location>
</feature>
<evidence type="ECO:0000256" key="1">
    <source>
        <dbReference type="SAM" id="MobiDB-lite"/>
    </source>
</evidence>
<gene>
    <name evidence="3" type="ORF">QQ008_06585</name>
</gene>
<keyword evidence="2" id="KW-0732">Signal</keyword>
<dbReference type="Pfam" id="PF11138">
    <property type="entry name" value="DUF2911"/>
    <property type="match status" value="1"/>
</dbReference>
<evidence type="ECO:0000313" key="3">
    <source>
        <dbReference type="EMBL" id="MDN5201017.1"/>
    </source>
</evidence>
<protein>
    <submittedName>
        <fullName evidence="3">DUF2911 domain-containing protein</fullName>
    </submittedName>
</protein>
<dbReference type="PROSITE" id="PS51257">
    <property type="entry name" value="PROKAR_LIPOPROTEIN"/>
    <property type="match status" value="1"/>
</dbReference>
<proteinExistence type="predicted"/>
<dbReference type="RefSeq" id="WP_346751047.1">
    <property type="nucleotide sequence ID" value="NZ_JAUJEA010000002.1"/>
</dbReference>
<accession>A0ABT8KLW8</accession>